<protein>
    <submittedName>
        <fullName evidence="1">Methionyl-tRNA ligase</fullName>
        <ecNumber evidence="1">6.1.1.10</ecNumber>
    </submittedName>
</protein>
<dbReference type="EC" id="6.1.1.10" evidence="1"/>
<gene>
    <name evidence="1" type="ORF">A244_31524</name>
</gene>
<feature type="non-terminal residue" evidence="1">
    <location>
        <position position="1"/>
    </location>
</feature>
<evidence type="ECO:0000313" key="2">
    <source>
        <dbReference type="Proteomes" id="UP000015729"/>
    </source>
</evidence>
<evidence type="ECO:0000313" key="1">
    <source>
        <dbReference type="EMBL" id="EPN38641.1"/>
    </source>
</evidence>
<comment type="caution">
    <text evidence="1">The sequence shown here is derived from an EMBL/GenBank/DDBJ whole genome shotgun (WGS) entry which is preliminary data.</text>
</comment>
<dbReference type="Proteomes" id="UP000015729">
    <property type="component" value="Unassembled WGS sequence"/>
</dbReference>
<organism evidence="1 2">
    <name type="scientific">Pseudomonas syringae pv. actinidiae ICMP 18807</name>
    <dbReference type="NCBI Taxonomy" id="1194404"/>
    <lineage>
        <taxon>Bacteria</taxon>
        <taxon>Pseudomonadati</taxon>
        <taxon>Pseudomonadota</taxon>
        <taxon>Gammaproteobacteria</taxon>
        <taxon>Pseudomonadales</taxon>
        <taxon>Pseudomonadaceae</taxon>
        <taxon>Pseudomonas</taxon>
        <taxon>Pseudomonas syringae</taxon>
    </lineage>
</organism>
<name>S6TA68_PSESF</name>
<keyword evidence="1" id="KW-0436">Ligase</keyword>
<sequence>DNSGWSGVYGTDAGLLEALRLQWTRAAEPAQFSMKGLAGVLLDAIAITRARLAEGRSVSHLVAFIAVAGKALIPDMSAQLITAFGLPEARVNATLLNGSAAEYSI</sequence>
<dbReference type="PATRIC" id="fig|1194404.4.peg.6489"/>
<accession>S6TA68</accession>
<dbReference type="EMBL" id="AOKG01002169">
    <property type="protein sequence ID" value="EPN38641.1"/>
    <property type="molecule type" value="Genomic_DNA"/>
</dbReference>
<proteinExistence type="predicted"/>
<dbReference type="AlphaFoldDB" id="S6TA68"/>
<reference evidence="1 2" key="1">
    <citation type="journal article" date="2013" name="PLoS Pathog.">
        <title>Genomic analysis of the Kiwifruit pathogen Pseudomonas syringae pv. actinidiae provides insight into the origins of an emergent plant disease.</title>
        <authorList>
            <person name="McCann H.C."/>
            <person name="Rikkerink E.H."/>
            <person name="Bertels F."/>
            <person name="Fiers M."/>
            <person name="Lu A."/>
            <person name="Rees-George J."/>
            <person name="Andersen M.T."/>
            <person name="Gleave A.P."/>
            <person name="Haubold B."/>
            <person name="Wohlers M.W."/>
            <person name="Guttman D.S."/>
            <person name="Wang P.W."/>
            <person name="Straub C."/>
            <person name="Vanneste J.L."/>
            <person name="Rainey P.B."/>
            <person name="Templeton M.D."/>
        </authorList>
    </citation>
    <scope>NUCLEOTIDE SEQUENCE [LARGE SCALE GENOMIC DNA]</scope>
    <source>
        <strain evidence="1 2">ICMP 18807</strain>
    </source>
</reference>
<dbReference type="GO" id="GO:0004825">
    <property type="term" value="F:methionine-tRNA ligase activity"/>
    <property type="evidence" value="ECO:0007669"/>
    <property type="project" value="UniProtKB-EC"/>
</dbReference>